<geneLocation type="plasmid" evidence="2">
    <name>II</name>
</geneLocation>
<dbReference type="EMBL" id="OFTC01000043">
    <property type="protein sequence ID" value="SOZ39674.1"/>
    <property type="molecule type" value="Genomic_DNA"/>
</dbReference>
<name>A0A375HWE6_9BURK</name>
<dbReference type="RefSeq" id="WP_018006625.1">
    <property type="nucleotide sequence ID" value="NZ_AQUR01000098.1"/>
</dbReference>
<dbReference type="AlphaFoldDB" id="A0A375HWE6"/>
<accession>A0A375HWE6</accession>
<gene>
    <name evidence="1" type="ORF">CBM2605_B40005</name>
    <name evidence="2" type="ORF">CBM2607_MP21658</name>
</gene>
<evidence type="ECO:0000313" key="2">
    <source>
        <dbReference type="EMBL" id="SPD61000.1"/>
    </source>
</evidence>
<reference evidence="3 4" key="1">
    <citation type="submission" date="2018-01" db="EMBL/GenBank/DDBJ databases">
        <authorList>
            <person name="Clerissi C."/>
        </authorList>
    </citation>
    <scope>NUCLEOTIDE SEQUENCE [LARGE SCALE GENOMIC DNA]</scope>
    <source>
        <strain evidence="1">Cupriavidus taiwanensis STM 6082</strain>
        <strain evidence="2">Cupriavidus taiwanensis STM 6160</strain>
        <plasmid evidence="2">II</plasmid>
        <plasmid evidence="3">ii</plasmid>
    </source>
</reference>
<dbReference type="EMBL" id="LT984807">
    <property type="protein sequence ID" value="SPD61000.1"/>
    <property type="molecule type" value="Genomic_DNA"/>
</dbReference>
<dbReference type="Proteomes" id="UP000256710">
    <property type="component" value="Unassembled WGS sequence"/>
</dbReference>
<protein>
    <submittedName>
        <fullName evidence="2">Uncharacterized protein</fullName>
    </submittedName>
</protein>
<keyword evidence="2" id="KW-0614">Plasmid</keyword>
<geneLocation type="plasmid" evidence="3">
    <name>ii</name>
</geneLocation>
<evidence type="ECO:0000313" key="4">
    <source>
        <dbReference type="Proteomes" id="UP000256710"/>
    </source>
</evidence>
<dbReference type="Proteomes" id="UP000255168">
    <property type="component" value="Plasmid II"/>
</dbReference>
<sequence>MFDANRNVLKPYHKHNTENFDAGYHAIVYATEIEELSIGSEVVLLWQPDDLEPHQTFSRRGDWSCEYALEWLMGSLVPAVKQWVYEREFGNGWKRPWRAKQARVFAEHLDRLFVVRDLREPPLMRDGKWCTSIVKSAEVLQVFFHARGEPAPFIRRHEMEGLYRAIAIVAQGGRGYVGYVSSKLQLRREIADHADLIDAIHEHIREGRVGLNSIVADCAFRAMLELLGDSDMWLAESDIAVIRGSMVPFARLRDDAILVERHTKWS</sequence>
<evidence type="ECO:0000313" key="1">
    <source>
        <dbReference type="EMBL" id="SOZ39674.1"/>
    </source>
</evidence>
<proteinExistence type="predicted"/>
<organism evidence="2 3">
    <name type="scientific">Cupriavidus neocaledonicus</name>
    <dbReference type="NCBI Taxonomy" id="1040979"/>
    <lineage>
        <taxon>Bacteria</taxon>
        <taxon>Pseudomonadati</taxon>
        <taxon>Pseudomonadota</taxon>
        <taxon>Betaproteobacteria</taxon>
        <taxon>Burkholderiales</taxon>
        <taxon>Burkholderiaceae</taxon>
        <taxon>Cupriavidus</taxon>
    </lineage>
</organism>
<keyword evidence="4" id="KW-1185">Reference proteome</keyword>
<evidence type="ECO:0000313" key="3">
    <source>
        <dbReference type="Proteomes" id="UP000255168"/>
    </source>
</evidence>